<protein>
    <submittedName>
        <fullName evidence="1">Uncharacterized protein</fullName>
    </submittedName>
</protein>
<accession>A0A7S3LBY4</accession>
<dbReference type="EMBL" id="HBIM01020519">
    <property type="protein sequence ID" value="CAE0418500.1"/>
    <property type="molecule type" value="Transcribed_RNA"/>
</dbReference>
<organism evidence="1">
    <name type="scientific">Amphora coffeiformis</name>
    <dbReference type="NCBI Taxonomy" id="265554"/>
    <lineage>
        <taxon>Eukaryota</taxon>
        <taxon>Sar</taxon>
        <taxon>Stramenopiles</taxon>
        <taxon>Ochrophyta</taxon>
        <taxon>Bacillariophyta</taxon>
        <taxon>Bacillariophyceae</taxon>
        <taxon>Bacillariophycidae</taxon>
        <taxon>Thalassiophysales</taxon>
        <taxon>Catenulaceae</taxon>
        <taxon>Amphora</taxon>
    </lineage>
</organism>
<dbReference type="AlphaFoldDB" id="A0A7S3LBY4"/>
<gene>
    <name evidence="1" type="ORF">ACOF00016_LOCUS15373</name>
</gene>
<evidence type="ECO:0000313" key="1">
    <source>
        <dbReference type="EMBL" id="CAE0418500.1"/>
    </source>
</evidence>
<reference evidence="1" key="1">
    <citation type="submission" date="2021-01" db="EMBL/GenBank/DDBJ databases">
        <authorList>
            <person name="Corre E."/>
            <person name="Pelletier E."/>
            <person name="Niang G."/>
            <person name="Scheremetjew M."/>
            <person name="Finn R."/>
            <person name="Kale V."/>
            <person name="Holt S."/>
            <person name="Cochrane G."/>
            <person name="Meng A."/>
            <person name="Brown T."/>
            <person name="Cohen L."/>
        </authorList>
    </citation>
    <scope>NUCLEOTIDE SEQUENCE</scope>
    <source>
        <strain evidence="1">CCMP127</strain>
    </source>
</reference>
<proteinExistence type="predicted"/>
<sequence length="318" mass="35053">MHLTTQMLNTMPQLYAGPVPADPSLLLSPPMADGETGILYLPAHLLSSEERLRMLFQVSRINNQTNLPKSFVRGDAVRSNVYTTHSPCERRQQERVRARAKLLSMKERKAQFAKCVSPQTRSGKPIRRISCLTESLLSVPSPVLKEDDEDSSTICMHASTFGGEPDLLDYENLDDIFDEDECDGSFENSRKHSLACGHVVPTKQTPAETVPVRMPVSQVSFGYGSERVSHHQISPLAPKPRHLTPKECGLSSWDDVSSIATLSRLGGFEPEPLPMGHSPIPLVIFVPTSAAVNEDWLEPLNVFPPGYSSPKSFAGHAL</sequence>
<name>A0A7S3LBY4_9STRA</name>